<accession>A0A414AD59</accession>
<dbReference type="InterPro" id="IPR036866">
    <property type="entry name" value="RibonucZ/Hydroxyglut_hydro"/>
</dbReference>
<dbReference type="RefSeq" id="WP_002564373.1">
    <property type="nucleotide sequence ID" value="NZ_CABKUK010000001.1"/>
</dbReference>
<evidence type="ECO:0000313" key="5">
    <source>
        <dbReference type="Proteomes" id="UP000284543"/>
    </source>
</evidence>
<evidence type="ECO:0000313" key="4">
    <source>
        <dbReference type="Proteomes" id="UP000283975"/>
    </source>
</evidence>
<organism evidence="3 4">
    <name type="scientific">Enterocloster bolteae</name>
    <dbReference type="NCBI Taxonomy" id="208479"/>
    <lineage>
        <taxon>Bacteria</taxon>
        <taxon>Bacillati</taxon>
        <taxon>Bacillota</taxon>
        <taxon>Clostridia</taxon>
        <taxon>Lachnospirales</taxon>
        <taxon>Lachnospiraceae</taxon>
        <taxon>Enterocloster</taxon>
    </lineage>
</organism>
<proteinExistence type="predicted"/>
<dbReference type="SUPFAM" id="SSF56281">
    <property type="entry name" value="Metallo-hydrolase/oxidoreductase"/>
    <property type="match status" value="1"/>
</dbReference>
<feature type="domain" description="Metallo-beta-lactamase" evidence="1">
    <location>
        <begin position="59"/>
        <end position="243"/>
    </location>
</feature>
<dbReference type="CDD" id="cd07715">
    <property type="entry name" value="TaR3-like_MBL-fold"/>
    <property type="match status" value="1"/>
</dbReference>
<name>A0A414AD59_9FIRM</name>
<dbReference type="PANTHER" id="PTHR42663:SF4">
    <property type="entry name" value="SLL1036 PROTEIN"/>
    <property type="match status" value="1"/>
</dbReference>
<sequence length="277" mass="31413">MNNNIKVTCWGSRGSGPAPYTEQMEYGGNTSCFTIETGQMLLVLDGGTGLAALGREMMKNPDDKRDIHIFISHLHLDHIIGIPLFKPLFQTGRRICFYGESRNGRSLKQQLNLFIGPPYWPVSLSQCSASIEYYEVEAGKILSLPLPQSVQILPIRSNHPDQTVLYRIQLEETMVFYGLDCELNQEMTDVLSNYAENAGLLICDVQYSPEDYIFHKGWGHSTWEAALKLAEASSAKRIWLTHFDWEADSSTLFCLERQATLCNPNCEYVREGMTVWL</sequence>
<dbReference type="Proteomes" id="UP000283975">
    <property type="component" value="Unassembled WGS sequence"/>
</dbReference>
<evidence type="ECO:0000313" key="2">
    <source>
        <dbReference type="EMBL" id="RGV74773.1"/>
    </source>
</evidence>
<gene>
    <name evidence="3" type="ORF">DW839_33445</name>
    <name evidence="2" type="ORF">DWW02_15635</name>
</gene>
<dbReference type="GO" id="GO:0016787">
    <property type="term" value="F:hydrolase activity"/>
    <property type="evidence" value="ECO:0007669"/>
    <property type="project" value="UniProtKB-KW"/>
</dbReference>
<dbReference type="AlphaFoldDB" id="A0A414AD59"/>
<evidence type="ECO:0000259" key="1">
    <source>
        <dbReference type="Pfam" id="PF12706"/>
    </source>
</evidence>
<dbReference type="EMBL" id="QSHZ01000111">
    <property type="protein sequence ID" value="RHC44371.1"/>
    <property type="molecule type" value="Genomic_DNA"/>
</dbReference>
<comment type="caution">
    <text evidence="3">The sequence shown here is derived from an EMBL/GenBank/DDBJ whole genome shotgun (WGS) entry which is preliminary data.</text>
</comment>
<dbReference type="Gene3D" id="3.60.15.10">
    <property type="entry name" value="Ribonuclease Z/Hydroxyacylglutathione hydrolase-like"/>
    <property type="match status" value="1"/>
</dbReference>
<protein>
    <submittedName>
        <fullName evidence="3">MBL fold metallo-hydrolase</fullName>
    </submittedName>
</protein>
<dbReference type="Pfam" id="PF12706">
    <property type="entry name" value="Lactamase_B_2"/>
    <property type="match status" value="1"/>
</dbReference>
<dbReference type="EMBL" id="QRZM01000006">
    <property type="protein sequence ID" value="RGV74773.1"/>
    <property type="molecule type" value="Genomic_DNA"/>
</dbReference>
<dbReference type="KEGG" id="cbol:CGC65_15895"/>
<keyword evidence="3" id="KW-0378">Hydrolase</keyword>
<dbReference type="InterPro" id="IPR001279">
    <property type="entry name" value="Metallo-B-lactamas"/>
</dbReference>
<evidence type="ECO:0000313" key="3">
    <source>
        <dbReference type="EMBL" id="RHC44371.1"/>
    </source>
</evidence>
<dbReference type="PANTHER" id="PTHR42663">
    <property type="entry name" value="HYDROLASE C777.06C-RELATED-RELATED"/>
    <property type="match status" value="1"/>
</dbReference>
<dbReference type="Proteomes" id="UP000284543">
    <property type="component" value="Unassembled WGS sequence"/>
</dbReference>
<reference evidence="4 5" key="1">
    <citation type="submission" date="2018-08" db="EMBL/GenBank/DDBJ databases">
        <title>A genome reference for cultivated species of the human gut microbiota.</title>
        <authorList>
            <person name="Zou Y."/>
            <person name="Xue W."/>
            <person name="Luo G."/>
        </authorList>
    </citation>
    <scope>NUCLEOTIDE SEQUENCE [LARGE SCALE GENOMIC DNA]</scope>
    <source>
        <strain evidence="2 5">AF14-18</strain>
        <strain evidence="3 4">AM35-14</strain>
    </source>
</reference>